<dbReference type="AlphaFoldDB" id="A0A0V0R4Z9"/>
<evidence type="ECO:0000313" key="2">
    <source>
        <dbReference type="Proteomes" id="UP000054937"/>
    </source>
</evidence>
<dbReference type="Proteomes" id="UP000054937">
    <property type="component" value="Unassembled WGS sequence"/>
</dbReference>
<protein>
    <submittedName>
        <fullName evidence="1">Uncharacterized protein</fullName>
    </submittedName>
</protein>
<comment type="caution">
    <text evidence="1">The sequence shown here is derived from an EMBL/GenBank/DDBJ whole genome shotgun (WGS) entry which is preliminary data.</text>
</comment>
<dbReference type="EMBL" id="LDAU01000048">
    <property type="protein sequence ID" value="KRX09545.1"/>
    <property type="molecule type" value="Genomic_DNA"/>
</dbReference>
<dbReference type="InParanoid" id="A0A0V0R4Z9"/>
<proteinExistence type="predicted"/>
<name>A0A0V0R4Z9_PSEPJ</name>
<gene>
    <name evidence="1" type="ORF">PPERSA_12288</name>
</gene>
<sequence>MEMIGNFIGGFTDKKQKQEYHKFVIKLEFLSHEQKQRKDQNIAKLKAKIQDEEEKENSDMVIFPDFESVYQVDFRQLITFPLNQDATSFQEIKKFFIFQKGHSQIIDRKSLRAIYKLYGPQMYNYILRNFVPMYAAVTDGIQYADVAKDLLFYKDYNYYNDKNNKNL</sequence>
<keyword evidence="2" id="KW-1185">Reference proteome</keyword>
<reference evidence="1 2" key="1">
    <citation type="journal article" date="2015" name="Sci. Rep.">
        <title>Genome of the facultative scuticociliatosis pathogen Pseudocohnilembus persalinus provides insight into its virulence through horizontal gene transfer.</title>
        <authorList>
            <person name="Xiong J."/>
            <person name="Wang G."/>
            <person name="Cheng J."/>
            <person name="Tian M."/>
            <person name="Pan X."/>
            <person name="Warren A."/>
            <person name="Jiang C."/>
            <person name="Yuan D."/>
            <person name="Miao W."/>
        </authorList>
    </citation>
    <scope>NUCLEOTIDE SEQUENCE [LARGE SCALE GENOMIC DNA]</scope>
    <source>
        <strain evidence="1">36N120E</strain>
    </source>
</reference>
<accession>A0A0V0R4Z9</accession>
<evidence type="ECO:0000313" key="1">
    <source>
        <dbReference type="EMBL" id="KRX09545.1"/>
    </source>
</evidence>
<organism evidence="1 2">
    <name type="scientific">Pseudocohnilembus persalinus</name>
    <name type="common">Ciliate</name>
    <dbReference type="NCBI Taxonomy" id="266149"/>
    <lineage>
        <taxon>Eukaryota</taxon>
        <taxon>Sar</taxon>
        <taxon>Alveolata</taxon>
        <taxon>Ciliophora</taxon>
        <taxon>Intramacronucleata</taxon>
        <taxon>Oligohymenophorea</taxon>
        <taxon>Scuticociliatia</taxon>
        <taxon>Philasterida</taxon>
        <taxon>Pseudocohnilembidae</taxon>
        <taxon>Pseudocohnilembus</taxon>
    </lineage>
</organism>